<dbReference type="InterPro" id="IPR005227">
    <property type="entry name" value="YqgF"/>
</dbReference>
<dbReference type="NCBIfam" id="TIGR00250">
    <property type="entry name" value="RNAse_H_YqgF"/>
    <property type="match status" value="1"/>
</dbReference>
<proteinExistence type="inferred from homology"/>
<dbReference type="GO" id="GO:0004518">
    <property type="term" value="F:nuclease activity"/>
    <property type="evidence" value="ECO:0007669"/>
    <property type="project" value="UniProtKB-KW"/>
</dbReference>
<dbReference type="AlphaFoldDB" id="A0A7S2X6F2"/>
<evidence type="ECO:0000256" key="2">
    <source>
        <dbReference type="ARBA" id="ARBA00022517"/>
    </source>
</evidence>
<evidence type="ECO:0000256" key="3">
    <source>
        <dbReference type="ARBA" id="ARBA00022722"/>
    </source>
</evidence>
<dbReference type="GO" id="GO:0000967">
    <property type="term" value="P:rRNA 5'-end processing"/>
    <property type="evidence" value="ECO:0007669"/>
    <property type="project" value="TreeGrafter"/>
</dbReference>
<protein>
    <recommendedName>
        <fullName evidence="5">YqgF/RNase H-like domain-containing protein</fullName>
    </recommendedName>
</protein>
<dbReference type="InterPro" id="IPR012337">
    <property type="entry name" value="RNaseH-like_sf"/>
</dbReference>
<keyword evidence="1" id="KW-0963">Cytoplasm</keyword>
<feature type="domain" description="YqgF/RNase H-like" evidence="5">
    <location>
        <begin position="22"/>
        <end position="150"/>
    </location>
</feature>
<evidence type="ECO:0000259" key="5">
    <source>
        <dbReference type="SMART" id="SM00732"/>
    </source>
</evidence>
<gene>
    <name evidence="6" type="ORF">LSP00402_LOCUS431</name>
</gene>
<reference evidence="6" key="1">
    <citation type="submission" date="2021-01" db="EMBL/GenBank/DDBJ databases">
        <authorList>
            <person name="Corre E."/>
            <person name="Pelletier E."/>
            <person name="Niang G."/>
            <person name="Scheremetjew M."/>
            <person name="Finn R."/>
            <person name="Kale V."/>
            <person name="Holt S."/>
            <person name="Cochrane G."/>
            <person name="Meng A."/>
            <person name="Brown T."/>
            <person name="Cohen L."/>
        </authorList>
    </citation>
    <scope>NUCLEOTIDE SEQUENCE</scope>
    <source>
        <strain evidence="6">CCMP622</strain>
    </source>
</reference>
<dbReference type="EMBL" id="HBHP01000634">
    <property type="protein sequence ID" value="CAD9744654.1"/>
    <property type="molecule type" value="Transcribed_RNA"/>
</dbReference>
<dbReference type="HAMAP" id="MF_00651">
    <property type="entry name" value="Nuclease_YqgF"/>
    <property type="match status" value="1"/>
</dbReference>
<evidence type="ECO:0000256" key="1">
    <source>
        <dbReference type="ARBA" id="ARBA00022490"/>
    </source>
</evidence>
<evidence type="ECO:0000313" key="6">
    <source>
        <dbReference type="EMBL" id="CAD9744654.1"/>
    </source>
</evidence>
<dbReference type="PANTHER" id="PTHR33317">
    <property type="entry name" value="POLYNUCLEOTIDYL TRANSFERASE, RIBONUCLEASE H-LIKE SUPERFAMILY PROTEIN"/>
    <property type="match status" value="1"/>
</dbReference>
<accession>A0A7S2X6F2</accession>
<name>A0A7S2X6F2_9EUKA</name>
<keyword evidence="2" id="KW-0690">Ribosome biogenesis</keyword>
<dbReference type="Pfam" id="PF03652">
    <property type="entry name" value="RuvX"/>
    <property type="match status" value="1"/>
</dbReference>
<dbReference type="Gene3D" id="3.30.420.140">
    <property type="entry name" value="YqgF/RNase H-like domain"/>
    <property type="match status" value="1"/>
</dbReference>
<sequence>MLYYPMWIRPSRLLRVLSQRGGRVMGLDVGDRFVGVAVSDESNTVARGIKTLEKMIERKEFSRRAPNHPGGARRPLREKDINTFAKEFERLMKDNKVFAVVVGLPNHVDGSLSEQSRRTSRFVTKLLRYSPYMRRVPLYWQDESHSSQLARETLSSRGIRAATRQKKVLDAVSAEHILQRFLTRHAAS</sequence>
<dbReference type="InterPro" id="IPR006641">
    <property type="entry name" value="YqgF/RNaseH-like_dom"/>
</dbReference>
<evidence type="ECO:0000256" key="4">
    <source>
        <dbReference type="ARBA" id="ARBA00022801"/>
    </source>
</evidence>
<keyword evidence="3" id="KW-0540">Nuclease</keyword>
<keyword evidence="4" id="KW-0378">Hydrolase</keyword>
<dbReference type="GO" id="GO:0016787">
    <property type="term" value="F:hydrolase activity"/>
    <property type="evidence" value="ECO:0007669"/>
    <property type="project" value="UniProtKB-KW"/>
</dbReference>
<organism evidence="6">
    <name type="scientific">Lotharella oceanica</name>
    <dbReference type="NCBI Taxonomy" id="641309"/>
    <lineage>
        <taxon>Eukaryota</taxon>
        <taxon>Sar</taxon>
        <taxon>Rhizaria</taxon>
        <taxon>Cercozoa</taxon>
        <taxon>Chlorarachniophyceae</taxon>
        <taxon>Lotharella</taxon>
    </lineage>
</organism>
<dbReference type="CDD" id="cd16964">
    <property type="entry name" value="YqgF"/>
    <property type="match status" value="1"/>
</dbReference>
<dbReference type="SUPFAM" id="SSF53098">
    <property type="entry name" value="Ribonuclease H-like"/>
    <property type="match status" value="1"/>
</dbReference>
<dbReference type="InterPro" id="IPR037027">
    <property type="entry name" value="YqgF/RNaseH-like_dom_sf"/>
</dbReference>
<dbReference type="SMART" id="SM00732">
    <property type="entry name" value="YqgFc"/>
    <property type="match status" value="1"/>
</dbReference>
<dbReference type="PANTHER" id="PTHR33317:SF4">
    <property type="entry name" value="POLYNUCLEOTIDYL TRANSFERASE, RIBONUCLEASE H-LIKE SUPERFAMILY PROTEIN"/>
    <property type="match status" value="1"/>
</dbReference>